<dbReference type="PANTHER" id="PTHR34295:SF1">
    <property type="entry name" value="BIOTIN TRANSPORTER BIOY"/>
    <property type="match status" value="1"/>
</dbReference>
<feature type="transmembrane region" description="Helical" evidence="3">
    <location>
        <begin position="6"/>
        <end position="28"/>
    </location>
</feature>
<reference evidence="4" key="1">
    <citation type="submission" date="2022-07" db="EMBL/GenBank/DDBJ databases">
        <authorList>
            <person name="Kouya T."/>
            <person name="Ishiyama Y."/>
        </authorList>
    </citation>
    <scope>NUCLEOTIDE SEQUENCE</scope>
    <source>
        <strain evidence="4">WR16-4</strain>
    </source>
</reference>
<dbReference type="GO" id="GO:0005886">
    <property type="term" value="C:plasma membrane"/>
    <property type="evidence" value="ECO:0007669"/>
    <property type="project" value="UniProtKB-SubCell"/>
</dbReference>
<dbReference type="Gene3D" id="1.10.1760.20">
    <property type="match status" value="1"/>
</dbReference>
<keyword evidence="2" id="KW-0813">Transport</keyword>
<name>A0A9W6ETC9_9LACO</name>
<comment type="similarity">
    <text evidence="1 2">Belongs to the BioY family.</text>
</comment>
<feature type="transmembrane region" description="Helical" evidence="3">
    <location>
        <begin position="49"/>
        <end position="73"/>
    </location>
</feature>
<organism evidence="4 5">
    <name type="scientific">Philodulcilactobacillus myokoensis</name>
    <dbReference type="NCBI Taxonomy" id="2929573"/>
    <lineage>
        <taxon>Bacteria</taxon>
        <taxon>Bacillati</taxon>
        <taxon>Bacillota</taxon>
        <taxon>Bacilli</taxon>
        <taxon>Lactobacillales</taxon>
        <taxon>Lactobacillaceae</taxon>
        <taxon>Philodulcilactobacillus</taxon>
    </lineage>
</organism>
<dbReference type="EMBL" id="BRPL01000004">
    <property type="protein sequence ID" value="GLB47585.1"/>
    <property type="molecule type" value="Genomic_DNA"/>
</dbReference>
<dbReference type="InterPro" id="IPR003784">
    <property type="entry name" value="BioY"/>
</dbReference>
<evidence type="ECO:0000256" key="2">
    <source>
        <dbReference type="PIRNR" id="PIRNR016661"/>
    </source>
</evidence>
<dbReference type="Pfam" id="PF02632">
    <property type="entry name" value="BioY"/>
    <property type="match status" value="1"/>
</dbReference>
<dbReference type="PANTHER" id="PTHR34295">
    <property type="entry name" value="BIOTIN TRANSPORTER BIOY"/>
    <property type="match status" value="1"/>
</dbReference>
<sequence>MKVKEISFVGIFAALLILFSLITIPTPLVPFTLQTLAVLIIGGTLRPKLAISTVALYLLLGFVGLPVFAGGASSGPASFLLPTGGFLISFLLEVSFLSIMTSKFVKYDHYSFVYPLLASVINLVFGWIWFKFDTGMTWKVSLFTSLVPFIIPEIVKCVISTFVSQKLRVIIHNK</sequence>
<dbReference type="AlphaFoldDB" id="A0A9W6ETC9"/>
<proteinExistence type="inferred from homology"/>
<reference evidence="4" key="2">
    <citation type="journal article" date="2023" name="PLoS ONE">
        <title>Philodulcilactobacillus myokoensis gen. nov., sp. nov., a fructophilic, acidophilic, and agar-phobic lactic acid bacterium isolated from fermented vegetable extracts.</title>
        <authorList>
            <person name="Kouya T."/>
            <person name="Ishiyama Y."/>
            <person name="Ohashi S."/>
            <person name="Kumakubo R."/>
            <person name="Yamazaki T."/>
            <person name="Otaki T."/>
        </authorList>
    </citation>
    <scope>NUCLEOTIDE SEQUENCE</scope>
    <source>
        <strain evidence="4">WR16-4</strain>
    </source>
</reference>
<accession>A0A9W6ETC9</accession>
<feature type="transmembrane region" description="Helical" evidence="3">
    <location>
        <begin position="79"/>
        <end position="100"/>
    </location>
</feature>
<comment type="subcellular location">
    <subcellularLocation>
        <location evidence="2">Cell membrane</location>
        <topology evidence="2">Multi-pass membrane protein</topology>
    </subcellularLocation>
</comment>
<dbReference type="RefSeq" id="WP_286137122.1">
    <property type="nucleotide sequence ID" value="NZ_BRPL01000004.1"/>
</dbReference>
<evidence type="ECO:0000256" key="3">
    <source>
        <dbReference type="SAM" id="Phobius"/>
    </source>
</evidence>
<gene>
    <name evidence="4" type="primary">ydbE</name>
    <name evidence="4" type="ORF">WR164_15640</name>
</gene>
<keyword evidence="5" id="KW-1185">Reference proteome</keyword>
<dbReference type="Proteomes" id="UP001144204">
    <property type="component" value="Unassembled WGS sequence"/>
</dbReference>
<protein>
    <recommendedName>
        <fullName evidence="2">Biotin transporter</fullName>
    </recommendedName>
</protein>
<dbReference type="PIRSF" id="PIRSF016661">
    <property type="entry name" value="BioY"/>
    <property type="match status" value="1"/>
</dbReference>
<keyword evidence="2 3" id="KW-0472">Membrane</keyword>
<comment type="caution">
    <text evidence="4">The sequence shown here is derived from an EMBL/GenBank/DDBJ whole genome shotgun (WGS) entry which is preliminary data.</text>
</comment>
<dbReference type="GO" id="GO:0015225">
    <property type="term" value="F:biotin transmembrane transporter activity"/>
    <property type="evidence" value="ECO:0007669"/>
    <property type="project" value="UniProtKB-UniRule"/>
</dbReference>
<feature type="transmembrane region" description="Helical" evidence="3">
    <location>
        <begin position="142"/>
        <end position="164"/>
    </location>
</feature>
<evidence type="ECO:0000256" key="1">
    <source>
        <dbReference type="ARBA" id="ARBA00010692"/>
    </source>
</evidence>
<keyword evidence="3" id="KW-1133">Transmembrane helix</keyword>
<keyword evidence="2" id="KW-1003">Cell membrane</keyword>
<feature type="transmembrane region" description="Helical" evidence="3">
    <location>
        <begin position="112"/>
        <end position="130"/>
    </location>
</feature>
<evidence type="ECO:0000313" key="5">
    <source>
        <dbReference type="Proteomes" id="UP001144204"/>
    </source>
</evidence>
<keyword evidence="3" id="KW-0812">Transmembrane</keyword>
<evidence type="ECO:0000313" key="4">
    <source>
        <dbReference type="EMBL" id="GLB47585.1"/>
    </source>
</evidence>